<dbReference type="InterPro" id="IPR043429">
    <property type="entry name" value="ArtM/GltK/GlnP/TcyL/YhdX-like"/>
</dbReference>
<feature type="transmembrane region" description="Helical" evidence="9">
    <location>
        <begin position="20"/>
        <end position="44"/>
    </location>
</feature>
<dbReference type="InterPro" id="IPR000515">
    <property type="entry name" value="MetI-like"/>
</dbReference>
<dbReference type="EMBL" id="CP157743">
    <property type="protein sequence ID" value="XBS22383.1"/>
    <property type="molecule type" value="Genomic_DNA"/>
</dbReference>
<gene>
    <name evidence="11" type="primary">ehuD</name>
    <name evidence="11" type="ORF">Q9L42_009705</name>
</gene>
<evidence type="ECO:0000256" key="9">
    <source>
        <dbReference type="RuleBase" id="RU363032"/>
    </source>
</evidence>
<dbReference type="InterPro" id="IPR014341">
    <property type="entry name" value="Ectoine_EhuD"/>
</dbReference>
<organism evidence="11 12">
    <name type="scientific">Methylomarinum roseum</name>
    <dbReference type="NCBI Taxonomy" id="3067653"/>
    <lineage>
        <taxon>Bacteria</taxon>
        <taxon>Pseudomonadati</taxon>
        <taxon>Pseudomonadota</taxon>
        <taxon>Gammaproteobacteria</taxon>
        <taxon>Methylococcales</taxon>
        <taxon>Methylococcaceae</taxon>
        <taxon>Methylomarinum</taxon>
    </lineage>
</organism>
<evidence type="ECO:0000256" key="4">
    <source>
        <dbReference type="ARBA" id="ARBA00022475"/>
    </source>
</evidence>
<keyword evidence="12" id="KW-1185">Reference proteome</keyword>
<dbReference type="PANTHER" id="PTHR30614:SF0">
    <property type="entry name" value="L-CYSTINE TRANSPORT SYSTEM PERMEASE PROTEIN TCYL"/>
    <property type="match status" value="1"/>
</dbReference>
<dbReference type="NCBIfam" id="TIGR03003">
    <property type="entry name" value="ectoine_ehuD"/>
    <property type="match status" value="1"/>
</dbReference>
<keyword evidence="5 9" id="KW-0812">Transmembrane</keyword>
<name>A0AAU7NZK0_9GAMM</name>
<evidence type="ECO:0000256" key="3">
    <source>
        <dbReference type="ARBA" id="ARBA00022448"/>
    </source>
</evidence>
<proteinExistence type="inferred from homology"/>
<dbReference type="CDD" id="cd06261">
    <property type="entry name" value="TM_PBP2"/>
    <property type="match status" value="1"/>
</dbReference>
<evidence type="ECO:0000256" key="1">
    <source>
        <dbReference type="ARBA" id="ARBA00004429"/>
    </source>
</evidence>
<dbReference type="RefSeq" id="WP_349432692.1">
    <property type="nucleotide sequence ID" value="NZ_CP157743.1"/>
</dbReference>
<dbReference type="GO" id="GO:0043190">
    <property type="term" value="C:ATP-binding cassette (ABC) transporter complex"/>
    <property type="evidence" value="ECO:0007669"/>
    <property type="project" value="InterPro"/>
</dbReference>
<evidence type="ECO:0000256" key="7">
    <source>
        <dbReference type="ARBA" id="ARBA00022989"/>
    </source>
</evidence>
<dbReference type="Proteomes" id="UP001225378">
    <property type="component" value="Chromosome"/>
</dbReference>
<evidence type="ECO:0000313" key="11">
    <source>
        <dbReference type="EMBL" id="XBS22383.1"/>
    </source>
</evidence>
<keyword evidence="8 9" id="KW-0472">Membrane</keyword>
<dbReference type="KEGG" id="mech:Q9L42_009705"/>
<dbReference type="InterPro" id="IPR035906">
    <property type="entry name" value="MetI-like_sf"/>
</dbReference>
<dbReference type="PROSITE" id="PS50928">
    <property type="entry name" value="ABC_TM1"/>
    <property type="match status" value="1"/>
</dbReference>
<dbReference type="Gene3D" id="1.10.3720.10">
    <property type="entry name" value="MetI-like"/>
    <property type="match status" value="1"/>
</dbReference>
<sequence>MNGLRWDWEYTWEILPVLGQASIITVKATLWSFLLAALLGLLFALLRLSHIRPLSLIVAGVIECIRSTPLLIQIFFLYYVGPELGLNLSAIHAGILALGVHYGCYCAEVYRAGLESIPRGQWEAAHALNLSPLITIRDVILPQAIPPVVPALGNYLVALFKETPLLSAIAVVELMQMAKILGSETFQYTEPMTLVGLFFLFFSLVSSVLIRCLERWFKTRHRGGH</sequence>
<feature type="transmembrane region" description="Helical" evidence="9">
    <location>
        <begin position="56"/>
        <end position="80"/>
    </location>
</feature>
<comment type="subcellular location">
    <subcellularLocation>
        <location evidence="1">Cell inner membrane</location>
        <topology evidence="1">Multi-pass membrane protein</topology>
    </subcellularLocation>
    <subcellularLocation>
        <location evidence="9">Cell membrane</location>
        <topology evidence="9">Multi-pass membrane protein</topology>
    </subcellularLocation>
</comment>
<dbReference type="NCBIfam" id="TIGR01726">
    <property type="entry name" value="HEQRo_perm_3TM"/>
    <property type="match status" value="1"/>
</dbReference>
<dbReference type="SUPFAM" id="SSF161098">
    <property type="entry name" value="MetI-like"/>
    <property type="match status" value="1"/>
</dbReference>
<evidence type="ECO:0000259" key="10">
    <source>
        <dbReference type="PROSITE" id="PS50928"/>
    </source>
</evidence>
<protein>
    <submittedName>
        <fullName evidence="11">Ectoine/hydroxyectoine ABC transporter permease subunit EhuD</fullName>
    </submittedName>
</protein>
<evidence type="ECO:0000256" key="2">
    <source>
        <dbReference type="ARBA" id="ARBA00010072"/>
    </source>
</evidence>
<keyword evidence="3 9" id="KW-0813">Transport</keyword>
<keyword evidence="7 9" id="KW-1133">Transmembrane helix</keyword>
<dbReference type="InterPro" id="IPR010065">
    <property type="entry name" value="AA_ABC_transptr_permease_3TM"/>
</dbReference>
<comment type="similarity">
    <text evidence="2">Belongs to the binding-protein-dependent transport system permease family. HisMQ subfamily.</text>
</comment>
<dbReference type="AlphaFoldDB" id="A0AAU7NZK0"/>
<evidence type="ECO:0000256" key="8">
    <source>
        <dbReference type="ARBA" id="ARBA00023136"/>
    </source>
</evidence>
<feature type="transmembrane region" description="Helical" evidence="9">
    <location>
        <begin position="192"/>
        <end position="213"/>
    </location>
</feature>
<accession>A0AAU7NZK0</accession>
<evidence type="ECO:0000256" key="6">
    <source>
        <dbReference type="ARBA" id="ARBA00022970"/>
    </source>
</evidence>
<dbReference type="Pfam" id="PF00528">
    <property type="entry name" value="BPD_transp_1"/>
    <property type="match status" value="1"/>
</dbReference>
<keyword evidence="4" id="KW-1003">Cell membrane</keyword>
<keyword evidence="6" id="KW-0029">Amino-acid transport</keyword>
<dbReference type="PANTHER" id="PTHR30614">
    <property type="entry name" value="MEMBRANE COMPONENT OF AMINO ACID ABC TRANSPORTER"/>
    <property type="match status" value="1"/>
</dbReference>
<evidence type="ECO:0000313" key="12">
    <source>
        <dbReference type="Proteomes" id="UP001225378"/>
    </source>
</evidence>
<dbReference type="GO" id="GO:0006865">
    <property type="term" value="P:amino acid transport"/>
    <property type="evidence" value="ECO:0007669"/>
    <property type="project" value="UniProtKB-KW"/>
</dbReference>
<reference evidence="11 12" key="1">
    <citation type="journal article" date="2024" name="Microbiology">
        <title>Methylomarinum rosea sp. nov., a novel halophilic methanotrophic bacterium from the hypersaline Lake Elton.</title>
        <authorList>
            <person name="Suleimanov R.Z."/>
            <person name="Oshkin I.Y."/>
            <person name="Danilova O.V."/>
            <person name="Suzina N.E."/>
            <person name="Dedysh S.N."/>
        </authorList>
    </citation>
    <scope>NUCLEOTIDE SEQUENCE [LARGE SCALE GENOMIC DNA]</scope>
    <source>
        <strain evidence="11 12">Ch1-1</strain>
    </source>
</reference>
<evidence type="ECO:0000256" key="5">
    <source>
        <dbReference type="ARBA" id="ARBA00022692"/>
    </source>
</evidence>
<dbReference type="GO" id="GO:0022857">
    <property type="term" value="F:transmembrane transporter activity"/>
    <property type="evidence" value="ECO:0007669"/>
    <property type="project" value="InterPro"/>
</dbReference>
<feature type="domain" description="ABC transmembrane type-1" evidence="10">
    <location>
        <begin position="22"/>
        <end position="210"/>
    </location>
</feature>